<comment type="caution">
    <text evidence="3">The sequence shown here is derived from an EMBL/GenBank/DDBJ whole genome shotgun (WGS) entry which is preliminary data.</text>
</comment>
<organism evidence="3 4">
    <name type="scientific">Tricholomella constricta</name>
    <dbReference type="NCBI Taxonomy" id="117010"/>
    <lineage>
        <taxon>Eukaryota</taxon>
        <taxon>Fungi</taxon>
        <taxon>Dikarya</taxon>
        <taxon>Basidiomycota</taxon>
        <taxon>Agaricomycotina</taxon>
        <taxon>Agaricomycetes</taxon>
        <taxon>Agaricomycetidae</taxon>
        <taxon>Agaricales</taxon>
        <taxon>Tricholomatineae</taxon>
        <taxon>Lyophyllaceae</taxon>
        <taxon>Tricholomella</taxon>
    </lineage>
</organism>
<protein>
    <submittedName>
        <fullName evidence="3">Uncharacterized protein</fullName>
    </submittedName>
</protein>
<accession>A0A8H5LSU3</accession>
<dbReference type="Proteomes" id="UP000565441">
    <property type="component" value="Unassembled WGS sequence"/>
</dbReference>
<feature type="compositionally biased region" description="Basic residues" evidence="2">
    <location>
        <begin position="283"/>
        <end position="296"/>
    </location>
</feature>
<evidence type="ECO:0000256" key="1">
    <source>
        <dbReference type="SAM" id="Coils"/>
    </source>
</evidence>
<feature type="compositionally biased region" description="Basic and acidic residues" evidence="2">
    <location>
        <begin position="265"/>
        <end position="274"/>
    </location>
</feature>
<evidence type="ECO:0000313" key="3">
    <source>
        <dbReference type="EMBL" id="KAF5368151.1"/>
    </source>
</evidence>
<dbReference type="AlphaFoldDB" id="A0A8H5LSU3"/>
<keyword evidence="1" id="KW-0175">Coiled coil</keyword>
<reference evidence="3 4" key="1">
    <citation type="journal article" date="2020" name="ISME J.">
        <title>Uncovering the hidden diversity of litter-decomposition mechanisms in mushroom-forming fungi.</title>
        <authorList>
            <person name="Floudas D."/>
            <person name="Bentzer J."/>
            <person name="Ahren D."/>
            <person name="Johansson T."/>
            <person name="Persson P."/>
            <person name="Tunlid A."/>
        </authorList>
    </citation>
    <scope>NUCLEOTIDE SEQUENCE [LARGE SCALE GENOMIC DNA]</scope>
    <source>
        <strain evidence="3 4">CBS 661.87</strain>
    </source>
</reference>
<feature type="compositionally biased region" description="Basic residues" evidence="2">
    <location>
        <begin position="147"/>
        <end position="157"/>
    </location>
</feature>
<gene>
    <name evidence="3" type="ORF">D9615_010188</name>
</gene>
<feature type="region of interest" description="Disordered" evidence="2">
    <location>
        <begin position="195"/>
        <end position="296"/>
    </location>
</feature>
<dbReference type="EMBL" id="JAACJP010000062">
    <property type="protein sequence ID" value="KAF5368151.1"/>
    <property type="molecule type" value="Genomic_DNA"/>
</dbReference>
<evidence type="ECO:0000313" key="4">
    <source>
        <dbReference type="Proteomes" id="UP000565441"/>
    </source>
</evidence>
<sequence length="296" mass="32800">MASHVTRSNNYGQLDPVGLKTKGSNVASEIKSLRFILRPHGLPRPEVNRVGLRQHRSLGLALVALLSRRPRPFRLALVTRSRSPQAASVSRRALSLCTLGTGGLELWQPPPGGAAALNAGPACIIMHYDDDDDDTTIWRNPPAPHSARTRRTRPTRRPVMRKLEDLMRKLEDLMRKLEDLMRKLDDLMVGRQLPSVAPQTVASRHSFSTPRRTQNPPEPTSATRETSWPRTVRKPTQSTPQMIGTTHTALGSAAITPPPAPDTTTCRHDNHDGGKLNTTTPHTRSRHHATRPPHTC</sequence>
<feature type="compositionally biased region" description="Polar residues" evidence="2">
    <location>
        <begin position="197"/>
        <end position="249"/>
    </location>
</feature>
<name>A0A8H5LSU3_9AGAR</name>
<feature type="coiled-coil region" evidence="1">
    <location>
        <begin position="160"/>
        <end position="190"/>
    </location>
</feature>
<keyword evidence="4" id="KW-1185">Reference proteome</keyword>
<evidence type="ECO:0000256" key="2">
    <source>
        <dbReference type="SAM" id="MobiDB-lite"/>
    </source>
</evidence>
<feature type="region of interest" description="Disordered" evidence="2">
    <location>
        <begin position="137"/>
        <end position="157"/>
    </location>
</feature>
<proteinExistence type="predicted"/>